<accession>A0ABY5Z6V4</accession>
<dbReference type="RefSeq" id="WP_260727142.1">
    <property type="nucleotide sequence ID" value="NZ_BAAABS010000033.1"/>
</dbReference>
<sequence>MTGVRVQWRADYGPVQLRDLLGLAEWQVERLGKAIPAPDVPGGRWSQAVAKRLHRRRKALAARAGSIPDMGVHRAAEILSERLGLPVSADAVRELCRTGVIPAAGTYKTHRLYDGRAIEAFADVAVLNQAEIDGYLMPTVDAMTLLGCRERDWRHLIAKGWLRPRLYVNGQWGSRVALFRAKDLRDLRACPDIDWDAVRAVPAGRRSLLAALPDLDGPVTYYINEPKEH</sequence>
<dbReference type="Proteomes" id="UP001058271">
    <property type="component" value="Chromosome"/>
</dbReference>
<evidence type="ECO:0000313" key="2">
    <source>
        <dbReference type="Proteomes" id="UP001058271"/>
    </source>
</evidence>
<evidence type="ECO:0000313" key="1">
    <source>
        <dbReference type="EMBL" id="UWZ37779.1"/>
    </source>
</evidence>
<organism evidence="1 2">
    <name type="scientific">Dactylosporangium roseum</name>
    <dbReference type="NCBI Taxonomy" id="47989"/>
    <lineage>
        <taxon>Bacteria</taxon>
        <taxon>Bacillati</taxon>
        <taxon>Actinomycetota</taxon>
        <taxon>Actinomycetes</taxon>
        <taxon>Micromonosporales</taxon>
        <taxon>Micromonosporaceae</taxon>
        <taxon>Dactylosporangium</taxon>
    </lineage>
</organism>
<keyword evidence="2" id="KW-1185">Reference proteome</keyword>
<protein>
    <submittedName>
        <fullName evidence="1">Uncharacterized protein</fullName>
    </submittedName>
</protein>
<reference evidence="1" key="1">
    <citation type="submission" date="2021-04" db="EMBL/GenBank/DDBJ databases">
        <title>Biosynthetic gene clusters of Dactylosporangioum roseum.</title>
        <authorList>
            <person name="Hartkoorn R.C."/>
            <person name="Beaudoing E."/>
            <person name="Hot D."/>
            <person name="Moureu S."/>
        </authorList>
    </citation>
    <scope>NUCLEOTIDE SEQUENCE</scope>
    <source>
        <strain evidence="1">NRRL B-16295</strain>
    </source>
</reference>
<dbReference type="EMBL" id="CP073721">
    <property type="protein sequence ID" value="UWZ37779.1"/>
    <property type="molecule type" value="Genomic_DNA"/>
</dbReference>
<gene>
    <name evidence="1" type="ORF">Drose_05775</name>
</gene>
<name>A0ABY5Z6V4_9ACTN</name>
<proteinExistence type="predicted"/>